<dbReference type="RefSeq" id="WP_247376540.1">
    <property type="nucleotide sequence ID" value="NZ_JALLGV010000002.1"/>
</dbReference>
<accession>A0ABD6C9E9</accession>
<dbReference type="InterPro" id="IPR031803">
    <property type="entry name" value="BAT_GAF/HTH-assoc"/>
</dbReference>
<dbReference type="Pfam" id="PF15915">
    <property type="entry name" value="BAT"/>
    <property type="match status" value="1"/>
</dbReference>
<protein>
    <submittedName>
        <fullName evidence="5">Helix-turn-helix domain-containing protein</fullName>
    </submittedName>
</protein>
<reference evidence="5 6" key="1">
    <citation type="journal article" date="2019" name="Int. J. Syst. Evol. Microbiol.">
        <title>The Global Catalogue of Microorganisms (GCM) 10K type strain sequencing project: providing services to taxonomists for standard genome sequencing and annotation.</title>
        <authorList>
            <consortium name="The Broad Institute Genomics Platform"/>
            <consortium name="The Broad Institute Genome Sequencing Center for Infectious Disease"/>
            <person name="Wu L."/>
            <person name="Ma J."/>
        </authorList>
    </citation>
    <scope>NUCLEOTIDE SEQUENCE [LARGE SCALE GENOMIC DNA]</scope>
    <source>
        <strain evidence="5 6">CGMCC 1.12125</strain>
    </source>
</reference>
<evidence type="ECO:0000313" key="5">
    <source>
        <dbReference type="EMBL" id="MFD1586105.1"/>
    </source>
</evidence>
<dbReference type="PANTHER" id="PTHR34236:SF1">
    <property type="entry name" value="DIMETHYL SULFOXIDE REDUCTASE TRANSCRIPTIONAL ACTIVATOR"/>
    <property type="match status" value="1"/>
</dbReference>
<dbReference type="PANTHER" id="PTHR34236">
    <property type="entry name" value="DIMETHYL SULFOXIDE REDUCTASE TRANSCRIPTIONAL ACTIVATOR"/>
    <property type="match status" value="1"/>
</dbReference>
<dbReference type="InterPro" id="IPR007050">
    <property type="entry name" value="HTH_bacterioopsin"/>
</dbReference>
<evidence type="ECO:0000259" key="4">
    <source>
        <dbReference type="Pfam" id="PF15915"/>
    </source>
</evidence>
<dbReference type="Pfam" id="PF04967">
    <property type="entry name" value="HTH_10"/>
    <property type="match status" value="1"/>
</dbReference>
<gene>
    <name evidence="5" type="ORF">ACFR9U_03860</name>
</gene>
<feature type="domain" description="HTH bat-type" evidence="3">
    <location>
        <begin position="155"/>
        <end position="204"/>
    </location>
</feature>
<keyword evidence="1" id="KW-0805">Transcription regulation</keyword>
<evidence type="ECO:0000259" key="3">
    <source>
        <dbReference type="Pfam" id="PF04967"/>
    </source>
</evidence>
<proteinExistence type="predicted"/>
<dbReference type="Proteomes" id="UP001597119">
    <property type="component" value="Unassembled WGS sequence"/>
</dbReference>
<dbReference type="EMBL" id="JBHUDJ010000002">
    <property type="protein sequence ID" value="MFD1586105.1"/>
    <property type="molecule type" value="Genomic_DNA"/>
</dbReference>
<evidence type="ECO:0000313" key="6">
    <source>
        <dbReference type="Proteomes" id="UP001597119"/>
    </source>
</evidence>
<dbReference type="AlphaFoldDB" id="A0ABD6C9E9"/>
<comment type="caution">
    <text evidence="5">The sequence shown here is derived from an EMBL/GenBank/DDBJ whole genome shotgun (WGS) entry which is preliminary data.</text>
</comment>
<evidence type="ECO:0000256" key="2">
    <source>
        <dbReference type="ARBA" id="ARBA00023163"/>
    </source>
</evidence>
<feature type="domain" description="Bacterioopsin transcriptional activator GAF and HTH associated" evidence="4">
    <location>
        <begin position="6"/>
        <end position="131"/>
    </location>
</feature>
<sequence length="221" mass="25154">MSVIAEFTIEAEEFLLGQLVAAHPSVTVELERVVPAARRVMPYVWGYGEELDAFENHLSADEAVRRFETLDRLDGSALYKIEWEEPTEELVTGIAETDATILEAHGADEWRFRIRFPSHEGLSEFHTFCRTHGIQYLLTRVYALPDPVSDRPYGLTDAQYDTLTQAVERGYFAVPRRVTFAELASELDISEQAVSERVRRGANAVLTRVLLDEPPRRAERD</sequence>
<evidence type="ECO:0000256" key="1">
    <source>
        <dbReference type="ARBA" id="ARBA00023015"/>
    </source>
</evidence>
<keyword evidence="6" id="KW-1185">Reference proteome</keyword>
<organism evidence="5 6">
    <name type="scientific">Halorientalis brevis</name>
    <dbReference type="NCBI Taxonomy" id="1126241"/>
    <lineage>
        <taxon>Archaea</taxon>
        <taxon>Methanobacteriati</taxon>
        <taxon>Methanobacteriota</taxon>
        <taxon>Stenosarchaea group</taxon>
        <taxon>Halobacteria</taxon>
        <taxon>Halobacteriales</taxon>
        <taxon>Haloarculaceae</taxon>
        <taxon>Halorientalis</taxon>
    </lineage>
</organism>
<keyword evidence="2" id="KW-0804">Transcription</keyword>
<name>A0ABD6C9E9_9EURY</name>